<proteinExistence type="predicted"/>
<dbReference type="InterPro" id="IPR036928">
    <property type="entry name" value="AS_sf"/>
</dbReference>
<evidence type="ECO:0000259" key="1">
    <source>
        <dbReference type="Pfam" id="PF01425"/>
    </source>
</evidence>
<dbReference type="InterPro" id="IPR023631">
    <property type="entry name" value="Amidase_dom"/>
</dbReference>
<dbReference type="Pfam" id="PF01425">
    <property type="entry name" value="Amidase"/>
    <property type="match status" value="2"/>
</dbReference>
<dbReference type="NCBIfam" id="NF006169">
    <property type="entry name" value="PRK08310.1"/>
    <property type="match status" value="1"/>
</dbReference>
<dbReference type="InterPro" id="IPR020556">
    <property type="entry name" value="Amidase_CS"/>
</dbReference>
<evidence type="ECO:0000313" key="3">
    <source>
        <dbReference type="Proteomes" id="UP000199071"/>
    </source>
</evidence>
<feature type="domain" description="Amidase" evidence="1">
    <location>
        <begin position="20"/>
        <end position="199"/>
    </location>
</feature>
<dbReference type="PANTHER" id="PTHR46310:SF7">
    <property type="entry name" value="AMIDASE 1"/>
    <property type="match status" value="1"/>
</dbReference>
<evidence type="ECO:0000313" key="2">
    <source>
        <dbReference type="EMBL" id="SDB03595.1"/>
    </source>
</evidence>
<dbReference type="Proteomes" id="UP000199071">
    <property type="component" value="Unassembled WGS sequence"/>
</dbReference>
<gene>
    <name evidence="2" type="ORF">SAMN02982931_00191</name>
</gene>
<dbReference type="AlphaFoldDB" id="A0A1G6A5A7"/>
<protein>
    <submittedName>
        <fullName evidence="2">Amidase</fullName>
    </submittedName>
</protein>
<organism evidence="2 3">
    <name type="scientific">Bauldia litoralis</name>
    <dbReference type="NCBI Taxonomy" id="665467"/>
    <lineage>
        <taxon>Bacteria</taxon>
        <taxon>Pseudomonadati</taxon>
        <taxon>Pseudomonadota</taxon>
        <taxon>Alphaproteobacteria</taxon>
        <taxon>Hyphomicrobiales</taxon>
        <taxon>Kaistiaceae</taxon>
        <taxon>Bauldia</taxon>
    </lineage>
</organism>
<dbReference type="OrthoDB" id="9777859at2"/>
<keyword evidence="3" id="KW-1185">Reference proteome</keyword>
<sequence>MLVPADPVKAFVDYPDTPVANADDGPLSGLTFAVKDIFDVAGYPTGCGNPDKRAESGPAERNAPVVQTLLDAGARFVGKTHTAELAFSLDGTNTHYGTPINPAAPDRVPGGSSSGSAAAVAAGLVDFALGSDTGGSVRGPASFCGIIGLRPTYGRIAIGGTMPLAESLDTVGWFTRDIDTYDRVGAVLLGDDAEGPALSRMIVADDAFACLLGDEPAAALRPVVEQLAALSDGRESVTLAPEGLEAWQAVFRTTQGFEAWRHHGPWIEGSKPRLMDAVRGRFEAGSRVSQSDYEAAAANRASIRERIHGILGDDGFIVLPTFPTIAPPLKSDDAALEAFRSRALSMMCTAGLAGVPQLSLPMAIVDGCPLGLSLIGPPGRDRALIALARRLLDAV</sequence>
<dbReference type="EMBL" id="FMXQ01000001">
    <property type="protein sequence ID" value="SDB03595.1"/>
    <property type="molecule type" value="Genomic_DNA"/>
</dbReference>
<dbReference type="Gene3D" id="3.90.1300.10">
    <property type="entry name" value="Amidase signature (AS) domain"/>
    <property type="match status" value="1"/>
</dbReference>
<feature type="domain" description="Amidase" evidence="1">
    <location>
        <begin position="272"/>
        <end position="384"/>
    </location>
</feature>
<dbReference type="RefSeq" id="WP_090874341.1">
    <property type="nucleotide sequence ID" value="NZ_FMXQ01000001.1"/>
</dbReference>
<dbReference type="PANTHER" id="PTHR46310">
    <property type="entry name" value="AMIDASE 1"/>
    <property type="match status" value="1"/>
</dbReference>
<dbReference type="STRING" id="665467.SAMN02982931_00191"/>
<name>A0A1G6A5A7_9HYPH</name>
<dbReference type="SUPFAM" id="SSF75304">
    <property type="entry name" value="Amidase signature (AS) enzymes"/>
    <property type="match status" value="1"/>
</dbReference>
<accession>A0A1G6A5A7</accession>
<reference evidence="2 3" key="1">
    <citation type="submission" date="2016-10" db="EMBL/GenBank/DDBJ databases">
        <authorList>
            <person name="de Groot N.N."/>
        </authorList>
    </citation>
    <scope>NUCLEOTIDE SEQUENCE [LARGE SCALE GENOMIC DNA]</scope>
    <source>
        <strain evidence="2 3">ATCC 35022</strain>
    </source>
</reference>
<dbReference type="PROSITE" id="PS00571">
    <property type="entry name" value="AMIDASES"/>
    <property type="match status" value="1"/>
</dbReference>